<dbReference type="GO" id="GO:0032259">
    <property type="term" value="P:methylation"/>
    <property type="evidence" value="ECO:0007669"/>
    <property type="project" value="InterPro"/>
</dbReference>
<dbReference type="SUPFAM" id="SSF53335">
    <property type="entry name" value="S-adenosyl-L-methionine-dependent methyltransferases"/>
    <property type="match status" value="1"/>
</dbReference>
<evidence type="ECO:0000256" key="2">
    <source>
        <dbReference type="SAM" id="MobiDB-lite"/>
    </source>
</evidence>
<dbReference type="InterPro" id="IPR031339">
    <property type="entry name" value="DUF4942"/>
</dbReference>
<dbReference type="InterPro" id="IPR002052">
    <property type="entry name" value="DNA_methylase_N6_adenine_CS"/>
</dbReference>
<evidence type="ECO:0000256" key="1">
    <source>
        <dbReference type="SAM" id="Coils"/>
    </source>
</evidence>
<dbReference type="PROSITE" id="PS00092">
    <property type="entry name" value="N6_MTASE"/>
    <property type="match status" value="1"/>
</dbReference>
<feature type="coiled-coil region" evidence="1">
    <location>
        <begin position="151"/>
        <end position="178"/>
    </location>
</feature>
<dbReference type="Pfam" id="PF13708">
    <property type="entry name" value="DUF4942"/>
    <property type="match status" value="1"/>
</dbReference>
<sequence length="873" mass="100024">MYNNPNFYPTPEELLELMTKDIDFTRIKRVLEPSAGKGNIIDFLVKKYDEIVNSSRFLSSKSKLNIDAIEIDDNLQHLLRGKSEKENTFQLVHNDFLTYETYKPYDLIIMNPPFDKADMHLLYAIELLQKGGQIVCLTNATTIKDPRTNRRKELINKLEELNAEVEFLKDTFTMAERKTNVEVALIKIKVPEVVDSSVIMDDLEQKEEFKGINEEIDTSKEIVPQEHFERVVHHYKYETSAGVKLINEYHIMQPFLINAFSEDAYKSSIISLIVNGDKYNTSNSGMINTYIEQVRSKYWKELFTSKQFNELFTSELRQQYQSQIDRFKDYDFSLYNIYSLRAQINASVPMSVEQAILKFFDMFTYRHSTENSKSIHYYNGWKTNKSWKINTTVIFPLRAFCTYNKNHLDLDYRIKQELSDIEKALNYLGKGLTNHNELEAILSDTQKKWKAAHETDEEAWKKFNKNIQFKYFKVTFNKCGTCHLTFTDLELLKKLNLYGSMKKGWLPPVYGKRNYADMTQEEKDVIDEFQGEQAYQEVMENKEMYLPEYTVMNLMGVGLPLLAELPEQEETSSKGDVNEETVVVAEETIEIETKLSEEAADQTLNAELTVVNEEQDLTPEDSETNLTVMELQPVEANLQPRYTLNDLDDNTTLITSIKKVDVEAKPKVNTTDAVIIEASDVVVMSEQTENNKQKVLGLNNSNTTPLLLTTTYVEAKEVVSDNKVVNQEAVKEANNDNNQIKVVTAIKGAKGSSKKKEASVKEGNSKESTPLAKKVSSVKSKKKTDTVAKSKTKVSKEKEKVTAIPNVTVVSLQEEDKVQKTLESGPEKVKSKKDATNKKVVKENKIVEDSLPDFISINKDVKEGENVQLGFAI</sequence>
<feature type="domain" description="DUF4942" evidence="3">
    <location>
        <begin position="292"/>
        <end position="498"/>
    </location>
</feature>
<name>A0A6M6E098_PRIMG</name>
<organism evidence="4 5">
    <name type="scientific">Priestia megaterium</name>
    <name type="common">Bacillus megaterium</name>
    <dbReference type="NCBI Taxonomy" id="1404"/>
    <lineage>
        <taxon>Bacteria</taxon>
        <taxon>Bacillati</taxon>
        <taxon>Bacillota</taxon>
        <taxon>Bacilli</taxon>
        <taxon>Bacillales</taxon>
        <taxon>Bacillaceae</taxon>
        <taxon>Priestia</taxon>
    </lineage>
</organism>
<dbReference type="Proteomes" id="UP000501076">
    <property type="component" value="Plasmid pFDU301A"/>
</dbReference>
<feature type="compositionally biased region" description="Basic and acidic residues" evidence="2">
    <location>
        <begin position="783"/>
        <end position="798"/>
    </location>
</feature>
<gene>
    <name evidence="4" type="ORF">FDZ14_29680</name>
</gene>
<accession>A0A6M6E098</accession>
<evidence type="ECO:0000259" key="3">
    <source>
        <dbReference type="Pfam" id="PF13708"/>
    </source>
</evidence>
<feature type="region of interest" description="Disordered" evidence="2">
    <location>
        <begin position="747"/>
        <end position="798"/>
    </location>
</feature>
<geneLocation type="plasmid" evidence="5">
    <name>pfdu301a</name>
</geneLocation>
<keyword evidence="1" id="KW-0175">Coiled coil</keyword>
<dbReference type="Gene3D" id="3.40.50.150">
    <property type="entry name" value="Vaccinia Virus protein VP39"/>
    <property type="match status" value="1"/>
</dbReference>
<evidence type="ECO:0000313" key="4">
    <source>
        <dbReference type="EMBL" id="QJX80270.1"/>
    </source>
</evidence>
<dbReference type="GO" id="GO:0003676">
    <property type="term" value="F:nucleic acid binding"/>
    <property type="evidence" value="ECO:0007669"/>
    <property type="project" value="InterPro"/>
</dbReference>
<dbReference type="AlphaFoldDB" id="A0A6M6E098"/>
<dbReference type="CDD" id="cd02440">
    <property type="entry name" value="AdoMet_MTases"/>
    <property type="match status" value="1"/>
</dbReference>
<keyword evidence="4" id="KW-0614">Plasmid</keyword>
<reference evidence="4 5" key="1">
    <citation type="submission" date="2019-10" db="EMBL/GenBank/DDBJ databases">
        <title>Complete genome sequences for adaption low water activity.</title>
        <authorList>
            <person name="Zhao L."/>
            <person name="Zhong J."/>
        </authorList>
    </citation>
    <scope>NUCLEOTIDE SEQUENCE [LARGE SCALE GENOMIC DNA]</scope>
    <source>
        <strain evidence="4 5">FDU301</strain>
        <plasmid evidence="5">pfdu301a</plasmid>
    </source>
</reference>
<proteinExistence type="predicted"/>
<evidence type="ECO:0000313" key="5">
    <source>
        <dbReference type="Proteomes" id="UP000501076"/>
    </source>
</evidence>
<dbReference type="GO" id="GO:0008168">
    <property type="term" value="F:methyltransferase activity"/>
    <property type="evidence" value="ECO:0007669"/>
    <property type="project" value="InterPro"/>
</dbReference>
<dbReference type="InterPro" id="IPR029063">
    <property type="entry name" value="SAM-dependent_MTases_sf"/>
</dbReference>
<feature type="compositionally biased region" description="Basic and acidic residues" evidence="2">
    <location>
        <begin position="754"/>
        <end position="765"/>
    </location>
</feature>
<protein>
    <submittedName>
        <fullName evidence="4">DUF4942 domain-containing protein</fullName>
    </submittedName>
</protein>
<dbReference type="EMBL" id="CP045273">
    <property type="protein sequence ID" value="QJX80270.1"/>
    <property type="molecule type" value="Genomic_DNA"/>
</dbReference>
<dbReference type="RefSeq" id="WP_171778256.1">
    <property type="nucleotide sequence ID" value="NZ_CP045273.1"/>
</dbReference>